<dbReference type="Pfam" id="PF00990">
    <property type="entry name" value="GGDEF"/>
    <property type="match status" value="1"/>
</dbReference>
<dbReference type="InterPro" id="IPR052155">
    <property type="entry name" value="Biofilm_reg_signaling"/>
</dbReference>
<dbReference type="EMBL" id="VOPW01000001">
    <property type="protein sequence ID" value="TXC66281.1"/>
    <property type="molecule type" value="Genomic_DNA"/>
</dbReference>
<dbReference type="InterPro" id="IPR035965">
    <property type="entry name" value="PAS-like_dom_sf"/>
</dbReference>
<feature type="domain" description="GGDEF" evidence="3">
    <location>
        <begin position="208"/>
        <end position="341"/>
    </location>
</feature>
<feature type="coiled-coil region" evidence="1">
    <location>
        <begin position="143"/>
        <end position="180"/>
    </location>
</feature>
<protein>
    <submittedName>
        <fullName evidence="4">GGDEF domain-containing protein</fullName>
    </submittedName>
</protein>
<evidence type="ECO:0000256" key="1">
    <source>
        <dbReference type="SAM" id="Coils"/>
    </source>
</evidence>
<dbReference type="SUPFAM" id="SSF55073">
    <property type="entry name" value="Nucleotide cyclase"/>
    <property type="match status" value="1"/>
</dbReference>
<gene>
    <name evidence="4" type="ORF">FSC37_11370</name>
</gene>
<dbReference type="PANTHER" id="PTHR44757:SF2">
    <property type="entry name" value="BIOFILM ARCHITECTURE MAINTENANCE PROTEIN MBAA"/>
    <property type="match status" value="1"/>
</dbReference>
<dbReference type="NCBIfam" id="TIGR00254">
    <property type="entry name" value="GGDEF"/>
    <property type="match status" value="1"/>
</dbReference>
<dbReference type="InterPro" id="IPR029787">
    <property type="entry name" value="Nucleotide_cyclase"/>
</dbReference>
<dbReference type="SUPFAM" id="SSF55785">
    <property type="entry name" value="PYP-like sensor domain (PAS domain)"/>
    <property type="match status" value="1"/>
</dbReference>
<dbReference type="SMART" id="SM00267">
    <property type="entry name" value="GGDEF"/>
    <property type="match status" value="1"/>
</dbReference>
<dbReference type="AlphaFoldDB" id="A0A5C6U2T1"/>
<dbReference type="InterPro" id="IPR043128">
    <property type="entry name" value="Rev_trsase/Diguanyl_cyclase"/>
</dbReference>
<accession>A0A5C6U2T1</accession>
<comment type="caution">
    <text evidence="4">The sequence shown here is derived from an EMBL/GenBank/DDBJ whole genome shotgun (WGS) entry which is preliminary data.</text>
</comment>
<dbReference type="PROSITE" id="PS50887">
    <property type="entry name" value="GGDEF"/>
    <property type="match status" value="1"/>
</dbReference>
<organism evidence="4 5">
    <name type="scientific">Piscinibacter aquaticus</name>
    <dbReference type="NCBI Taxonomy" id="392597"/>
    <lineage>
        <taxon>Bacteria</taxon>
        <taxon>Pseudomonadati</taxon>
        <taxon>Pseudomonadota</taxon>
        <taxon>Betaproteobacteria</taxon>
        <taxon>Burkholderiales</taxon>
        <taxon>Sphaerotilaceae</taxon>
        <taxon>Piscinibacter</taxon>
    </lineage>
</organism>
<dbReference type="CDD" id="cd01949">
    <property type="entry name" value="GGDEF"/>
    <property type="match status" value="1"/>
</dbReference>
<proteinExistence type="predicted"/>
<evidence type="ECO:0000313" key="4">
    <source>
        <dbReference type="EMBL" id="TXC66281.1"/>
    </source>
</evidence>
<keyword evidence="1" id="KW-0175">Coiled coil</keyword>
<dbReference type="InterPro" id="IPR000160">
    <property type="entry name" value="GGDEF_dom"/>
</dbReference>
<dbReference type="Pfam" id="PF08448">
    <property type="entry name" value="PAS_4"/>
    <property type="match status" value="1"/>
</dbReference>
<dbReference type="Gene3D" id="3.30.70.270">
    <property type="match status" value="1"/>
</dbReference>
<reference evidence="4 5" key="1">
    <citation type="submission" date="2019-08" db="EMBL/GenBank/DDBJ databases">
        <authorList>
            <person name="Khan S.A."/>
            <person name="Jeon C.O."/>
            <person name="Jeong S.E."/>
        </authorList>
    </citation>
    <scope>NUCLEOTIDE SEQUENCE [LARGE SCALE GENOMIC DNA]</scope>
    <source>
        <strain evidence="5">IMCC1728</strain>
    </source>
</reference>
<evidence type="ECO:0000256" key="2">
    <source>
        <dbReference type="SAM" id="MobiDB-lite"/>
    </source>
</evidence>
<feature type="region of interest" description="Disordered" evidence="2">
    <location>
        <begin position="1"/>
        <end position="21"/>
    </location>
</feature>
<dbReference type="Proteomes" id="UP000321832">
    <property type="component" value="Unassembled WGS sequence"/>
</dbReference>
<name>A0A5C6U2T1_9BURK</name>
<dbReference type="Gene3D" id="3.30.450.20">
    <property type="entry name" value="PAS domain"/>
    <property type="match status" value="1"/>
</dbReference>
<evidence type="ECO:0000259" key="3">
    <source>
        <dbReference type="PROSITE" id="PS50887"/>
    </source>
</evidence>
<sequence>MSIPDPLSPAGRTPTAGVLEGLSRPGEAPLVDALLELVSRLDLPFAVKEPSSGQYRFANARMAALLGTTPDKLVGTADAQWLEASQWPALRTAENAALAMPRGALTEHKIDVGGTRREFGVARIALRDAAGAPFALCSLWLDQTSQRQTEAKLQQALAQLEQQQQAAEAMRRETQDQSLRDTVTGLYQKVHFEDQLRREVDLSSREHREFSLVSIELDPLSAEAQAMGEPARTRILEALGRLLRGNTRAMDASCRLDDSRFAVLLSGVGLATAHSRMEGLRRQCATQIVVLEGRNLGFSVSMGVASFPHTAHTQDGLVGAAESALAEARKRGGNHVTLASIRFELG</sequence>
<keyword evidence="5" id="KW-1185">Reference proteome</keyword>
<evidence type="ECO:0000313" key="5">
    <source>
        <dbReference type="Proteomes" id="UP000321832"/>
    </source>
</evidence>
<dbReference type="InterPro" id="IPR013656">
    <property type="entry name" value="PAS_4"/>
</dbReference>
<dbReference type="PANTHER" id="PTHR44757">
    <property type="entry name" value="DIGUANYLATE CYCLASE DGCP"/>
    <property type="match status" value="1"/>
</dbReference>